<dbReference type="InterPro" id="IPR016024">
    <property type="entry name" value="ARM-type_fold"/>
</dbReference>
<organism evidence="1 2">
    <name type="scientific">Vitis vinifera</name>
    <name type="common">Grape</name>
    <dbReference type="NCBI Taxonomy" id="29760"/>
    <lineage>
        <taxon>Eukaryota</taxon>
        <taxon>Viridiplantae</taxon>
        <taxon>Streptophyta</taxon>
        <taxon>Embryophyta</taxon>
        <taxon>Tracheophyta</taxon>
        <taxon>Spermatophyta</taxon>
        <taxon>Magnoliopsida</taxon>
        <taxon>eudicotyledons</taxon>
        <taxon>Gunneridae</taxon>
        <taxon>Pentapetalae</taxon>
        <taxon>rosids</taxon>
        <taxon>Vitales</taxon>
        <taxon>Vitaceae</taxon>
        <taxon>Viteae</taxon>
        <taxon>Vitis</taxon>
    </lineage>
</organism>
<dbReference type="SUPFAM" id="SSF48371">
    <property type="entry name" value="ARM repeat"/>
    <property type="match status" value="1"/>
</dbReference>
<dbReference type="AlphaFoldDB" id="A0A438KKU5"/>
<name>A0A438KKU5_VITVI</name>
<dbReference type="InterPro" id="IPR011989">
    <property type="entry name" value="ARM-like"/>
</dbReference>
<protein>
    <recommendedName>
        <fullName evidence="3">Importin N-terminal domain-containing protein</fullName>
    </recommendedName>
</protein>
<proteinExistence type="predicted"/>
<dbReference type="Gene3D" id="1.25.10.10">
    <property type="entry name" value="Leucine-rich Repeat Variant"/>
    <property type="match status" value="1"/>
</dbReference>
<comment type="caution">
    <text evidence="1">The sequence shown here is derived from an EMBL/GenBank/DDBJ whole genome shotgun (WGS) entry which is preliminary data.</text>
</comment>
<evidence type="ECO:0000313" key="1">
    <source>
        <dbReference type="EMBL" id="RVX21822.1"/>
    </source>
</evidence>
<dbReference type="EMBL" id="QGNW01000004">
    <property type="protein sequence ID" value="RVX21822.1"/>
    <property type="molecule type" value="Genomic_DNA"/>
</dbReference>
<dbReference type="PANTHER" id="PTHR10997:SF29">
    <property type="entry name" value="ARM REPEAT SUPERFAMILY PROTEIN"/>
    <property type="match status" value="1"/>
</dbReference>
<evidence type="ECO:0008006" key="3">
    <source>
        <dbReference type="Google" id="ProtNLM"/>
    </source>
</evidence>
<accession>A0A438KKU5</accession>
<sequence length="182" mass="20162">MELPQIPQLLNETLSPDGSVVRAATESLDRLSLHPDFPFCLLSITTGRQLISSHLSGVLLFSALDFINPTCRRTKPWSKSGCCTYLKNFTRRNVDGSSPFSKISKEFKNQLMRALLQVEPAVLKILVEVFRVIVASVFVKENPWPELVPELASVIQNSSLISGAANCGMEHNQCSDSSSFTY</sequence>
<evidence type="ECO:0000313" key="2">
    <source>
        <dbReference type="Proteomes" id="UP000288805"/>
    </source>
</evidence>
<dbReference type="Proteomes" id="UP000288805">
    <property type="component" value="Unassembled WGS sequence"/>
</dbReference>
<reference evidence="1 2" key="1">
    <citation type="journal article" date="2018" name="PLoS Genet.">
        <title>Population sequencing reveals clonal diversity and ancestral inbreeding in the grapevine cultivar Chardonnay.</title>
        <authorList>
            <person name="Roach M.J."/>
            <person name="Johnson D.L."/>
            <person name="Bohlmann J."/>
            <person name="van Vuuren H.J."/>
            <person name="Jones S.J."/>
            <person name="Pretorius I.S."/>
            <person name="Schmidt S.A."/>
            <person name="Borneman A.R."/>
        </authorList>
    </citation>
    <scope>NUCLEOTIDE SEQUENCE [LARGE SCALE GENOMIC DNA]</scope>
    <source>
        <strain evidence="2">cv. Chardonnay</strain>
        <tissue evidence="1">Leaf</tissue>
    </source>
</reference>
<gene>
    <name evidence="1" type="ORF">CK203_001664</name>
</gene>
<dbReference type="PANTHER" id="PTHR10997">
    <property type="entry name" value="IMPORTIN-7, 8, 11"/>
    <property type="match status" value="1"/>
</dbReference>